<dbReference type="NCBIfam" id="TIGR01484">
    <property type="entry name" value="HAD-SF-IIB"/>
    <property type="match status" value="1"/>
</dbReference>
<sequence>MNAALQVPQIKLLVFDLDGTAIPYGGYDSMPAPEEIQAVRRAKDKVKVAVATGRSLVSAKPVVEALSIRDPGIFSGGTQILYPSDGSVVWQKPINPKTALKVRRICSDYASKTYVNNGSKVVSFDRSDQKHPIFIVYIAHLTKQQVTRLTKALVSYPDISLQYTRNWLKHDSPFFDIHVTHTDATKKHAMQELLSITGVPSHQVMVVGDDNNDLPLFENAGLKVAMGNGTPELKAKADFVTGSVDRHGLAQAIRKFIL</sequence>
<dbReference type="InterPro" id="IPR036412">
    <property type="entry name" value="HAD-like_sf"/>
</dbReference>
<dbReference type="AlphaFoldDB" id="A0A1F5YNW5"/>
<evidence type="ECO:0000313" key="1">
    <source>
        <dbReference type="EMBL" id="OGG01562.1"/>
    </source>
</evidence>
<dbReference type="SUPFAM" id="SSF56784">
    <property type="entry name" value="HAD-like"/>
    <property type="match status" value="1"/>
</dbReference>
<dbReference type="Gene3D" id="3.30.1240.10">
    <property type="match status" value="1"/>
</dbReference>
<reference evidence="1 2" key="1">
    <citation type="journal article" date="2016" name="Nat. Commun.">
        <title>Thousands of microbial genomes shed light on interconnected biogeochemical processes in an aquifer system.</title>
        <authorList>
            <person name="Anantharaman K."/>
            <person name="Brown C.T."/>
            <person name="Hug L.A."/>
            <person name="Sharon I."/>
            <person name="Castelle C.J."/>
            <person name="Probst A.J."/>
            <person name="Thomas B.C."/>
            <person name="Singh A."/>
            <person name="Wilkins M.J."/>
            <person name="Karaoz U."/>
            <person name="Brodie E.L."/>
            <person name="Williams K.H."/>
            <person name="Hubbard S.S."/>
            <person name="Banfield J.F."/>
        </authorList>
    </citation>
    <scope>NUCLEOTIDE SEQUENCE [LARGE SCALE GENOMIC DNA]</scope>
</reference>
<dbReference type="Pfam" id="PF08282">
    <property type="entry name" value="Hydrolase_3"/>
    <property type="match status" value="1"/>
</dbReference>
<dbReference type="EMBL" id="MFJD01000014">
    <property type="protein sequence ID" value="OGG01562.1"/>
    <property type="molecule type" value="Genomic_DNA"/>
</dbReference>
<comment type="caution">
    <text evidence="1">The sequence shown here is derived from an EMBL/GenBank/DDBJ whole genome shotgun (WGS) entry which is preliminary data.</text>
</comment>
<evidence type="ECO:0008006" key="3">
    <source>
        <dbReference type="Google" id="ProtNLM"/>
    </source>
</evidence>
<accession>A0A1F5YNW5</accession>
<evidence type="ECO:0000313" key="2">
    <source>
        <dbReference type="Proteomes" id="UP000178448"/>
    </source>
</evidence>
<dbReference type="STRING" id="1798374.A2Z33_00050"/>
<dbReference type="PANTHER" id="PTHR10000:SF8">
    <property type="entry name" value="HAD SUPERFAMILY HYDROLASE-LIKE, TYPE 3"/>
    <property type="match status" value="1"/>
</dbReference>
<dbReference type="Proteomes" id="UP000178448">
    <property type="component" value="Unassembled WGS sequence"/>
</dbReference>
<dbReference type="PANTHER" id="PTHR10000">
    <property type="entry name" value="PHOSPHOSERINE PHOSPHATASE"/>
    <property type="match status" value="1"/>
</dbReference>
<dbReference type="InterPro" id="IPR023214">
    <property type="entry name" value="HAD_sf"/>
</dbReference>
<dbReference type="InterPro" id="IPR006379">
    <property type="entry name" value="HAD-SF_hydro_IIB"/>
</dbReference>
<dbReference type="GO" id="GO:0016791">
    <property type="term" value="F:phosphatase activity"/>
    <property type="evidence" value="ECO:0007669"/>
    <property type="project" value="TreeGrafter"/>
</dbReference>
<name>A0A1F5YNW5_9BACT</name>
<proteinExistence type="predicted"/>
<organism evidence="1 2">
    <name type="scientific">Candidatus Gottesmanbacteria bacterium RBG_16_52_11</name>
    <dbReference type="NCBI Taxonomy" id="1798374"/>
    <lineage>
        <taxon>Bacteria</taxon>
        <taxon>Candidatus Gottesmaniibacteriota</taxon>
    </lineage>
</organism>
<dbReference type="Gene3D" id="3.40.50.1000">
    <property type="entry name" value="HAD superfamily/HAD-like"/>
    <property type="match status" value="1"/>
</dbReference>
<dbReference type="GO" id="GO:0005829">
    <property type="term" value="C:cytosol"/>
    <property type="evidence" value="ECO:0007669"/>
    <property type="project" value="TreeGrafter"/>
</dbReference>
<protein>
    <recommendedName>
        <fullName evidence="3">Sucrose phosphatase-like domain-containing protein</fullName>
    </recommendedName>
</protein>
<dbReference type="GO" id="GO:0000287">
    <property type="term" value="F:magnesium ion binding"/>
    <property type="evidence" value="ECO:0007669"/>
    <property type="project" value="TreeGrafter"/>
</dbReference>
<gene>
    <name evidence="1" type="ORF">A2Z33_00050</name>
</gene>